<dbReference type="KEGG" id="dge:Dgeo_2275"/>
<evidence type="ECO:0000313" key="3">
    <source>
        <dbReference type="Proteomes" id="UP000002431"/>
    </source>
</evidence>
<dbReference type="AlphaFoldDB" id="Q1IW15"/>
<dbReference type="Gene3D" id="3.30.460.10">
    <property type="entry name" value="Beta Polymerase, domain 2"/>
    <property type="match status" value="1"/>
</dbReference>
<dbReference type="EMBL" id="CP000359">
    <property type="protein sequence ID" value="ABF46569.1"/>
    <property type="molecule type" value="Genomic_DNA"/>
</dbReference>
<proteinExistence type="predicted"/>
<dbReference type="Proteomes" id="UP000002431">
    <property type="component" value="Chromosome"/>
</dbReference>
<protein>
    <submittedName>
        <fullName evidence="2">RelA / SpoT-like domain</fullName>
    </submittedName>
</protein>
<dbReference type="SUPFAM" id="SSF81301">
    <property type="entry name" value="Nucleotidyltransferase"/>
    <property type="match status" value="1"/>
</dbReference>
<name>Q1IW15_DEIGD</name>
<dbReference type="CDD" id="cd05399">
    <property type="entry name" value="NT_Rel-Spo_like"/>
    <property type="match status" value="1"/>
</dbReference>
<keyword evidence="3" id="KW-1185">Reference proteome</keyword>
<feature type="domain" description="RelA/SpoT" evidence="1">
    <location>
        <begin position="87"/>
        <end position="206"/>
    </location>
</feature>
<evidence type="ECO:0000259" key="1">
    <source>
        <dbReference type="SMART" id="SM00954"/>
    </source>
</evidence>
<organism evidence="2 3">
    <name type="scientific">Deinococcus geothermalis (strain DSM 11300 / CIP 105573 / AG-3a)</name>
    <dbReference type="NCBI Taxonomy" id="319795"/>
    <lineage>
        <taxon>Bacteria</taxon>
        <taxon>Thermotogati</taxon>
        <taxon>Deinococcota</taxon>
        <taxon>Deinococci</taxon>
        <taxon>Deinococcales</taxon>
        <taxon>Deinococcaceae</taxon>
        <taxon>Deinococcus</taxon>
    </lineage>
</organism>
<accession>Q1IW15</accession>
<dbReference type="RefSeq" id="WP_011531390.1">
    <property type="nucleotide sequence ID" value="NC_008025.1"/>
</dbReference>
<dbReference type="InterPro" id="IPR007685">
    <property type="entry name" value="RelA_SpoT"/>
</dbReference>
<dbReference type="Pfam" id="PF04607">
    <property type="entry name" value="RelA_SpoT"/>
    <property type="match status" value="1"/>
</dbReference>
<dbReference type="HOGENOM" id="CLU_1044781_0_0_0"/>
<dbReference type="InterPro" id="IPR043519">
    <property type="entry name" value="NT_sf"/>
</dbReference>
<sequence length="266" mass="29375">MRFAHSSEGRINMYVVAKADASGSGDLPAIPDHLHLHLPDGRKVHPMSPEGIEHLHKTVTTPADAHKDAMIGHLQGVMKGLDVTVQGRAKEAHSLAEKVVRKNRPAHQMGDLIGTRITVNNPAHFAEAQRRLQAHMRGQHPMSGHDGVHIDSEEDNCKTPMSSGYRSVHYNARVHGMGAEIQLRHPHHTTWADWCHDNFYKDHALKAKLGESGHSELEAVKAAGSHYAKAVADHLDATHGRRGKDAPEAPPILKKHGLEFPWHKLD</sequence>
<dbReference type="SMART" id="SM00954">
    <property type="entry name" value="RelA_SpoT"/>
    <property type="match status" value="1"/>
</dbReference>
<reference evidence="2" key="1">
    <citation type="submission" date="2006-04" db="EMBL/GenBank/DDBJ databases">
        <title>Complete sequence of chromosome of Deinococcus geothermalis DSM 11300.</title>
        <authorList>
            <consortium name="US DOE Joint Genome Institute"/>
            <person name="Copeland A."/>
            <person name="Lucas S."/>
            <person name="Lapidus A."/>
            <person name="Barry K."/>
            <person name="Detter J.C."/>
            <person name="Glavina del Rio T."/>
            <person name="Hammon N."/>
            <person name="Israni S."/>
            <person name="Dalin E."/>
            <person name="Tice H."/>
            <person name="Pitluck S."/>
            <person name="Brettin T."/>
            <person name="Bruce D."/>
            <person name="Han C."/>
            <person name="Tapia R."/>
            <person name="Saunders E."/>
            <person name="Gilna P."/>
            <person name="Schmutz J."/>
            <person name="Larimer F."/>
            <person name="Land M."/>
            <person name="Hauser L."/>
            <person name="Kyrpides N."/>
            <person name="Kim E."/>
            <person name="Daly M.J."/>
            <person name="Fredrickson J.K."/>
            <person name="Makarova K.S."/>
            <person name="Gaidamakova E.K."/>
            <person name="Zhai M."/>
            <person name="Richardson P."/>
        </authorList>
    </citation>
    <scope>NUCLEOTIDE SEQUENCE</scope>
    <source>
        <strain evidence="2">DSM 11300</strain>
    </source>
</reference>
<dbReference type="GO" id="GO:0015969">
    <property type="term" value="P:guanosine tetraphosphate metabolic process"/>
    <property type="evidence" value="ECO:0007669"/>
    <property type="project" value="InterPro"/>
</dbReference>
<gene>
    <name evidence="2" type="ordered locus">Dgeo_2275</name>
</gene>
<evidence type="ECO:0000313" key="2">
    <source>
        <dbReference type="EMBL" id="ABF46569.1"/>
    </source>
</evidence>
<dbReference type="STRING" id="319795.Dgeo_2275"/>